<dbReference type="Pfam" id="PF13354">
    <property type="entry name" value="Beta-lactamase2"/>
    <property type="match status" value="2"/>
</dbReference>
<evidence type="ECO:0000313" key="5">
    <source>
        <dbReference type="EMBL" id="RMA64759.1"/>
    </source>
</evidence>
<keyword evidence="6" id="KW-1185">Reference proteome</keyword>
<organism evidence="5 6">
    <name type="scientific">Ulvibacter antarcticus</name>
    <dbReference type="NCBI Taxonomy" id="442714"/>
    <lineage>
        <taxon>Bacteria</taxon>
        <taxon>Pseudomonadati</taxon>
        <taxon>Bacteroidota</taxon>
        <taxon>Flavobacteriia</taxon>
        <taxon>Flavobacteriales</taxon>
        <taxon>Flavobacteriaceae</taxon>
        <taxon>Ulvibacter</taxon>
    </lineage>
</organism>
<comment type="catalytic activity">
    <reaction evidence="1">
        <text>a beta-lactam + H2O = a substituted beta-amino acid</text>
        <dbReference type="Rhea" id="RHEA:20401"/>
        <dbReference type="ChEBI" id="CHEBI:15377"/>
        <dbReference type="ChEBI" id="CHEBI:35627"/>
        <dbReference type="ChEBI" id="CHEBI:140347"/>
        <dbReference type="EC" id="3.5.2.6"/>
    </reaction>
</comment>
<dbReference type="PANTHER" id="PTHR35333:SF3">
    <property type="entry name" value="BETA-LACTAMASE-TYPE TRANSPEPTIDASE FOLD CONTAINING PROTEIN"/>
    <property type="match status" value="1"/>
</dbReference>
<name>A0A3L9Z064_9FLAO</name>
<reference evidence="5 6" key="1">
    <citation type="submission" date="2018-10" db="EMBL/GenBank/DDBJ databases">
        <title>Genomic Encyclopedia of Archaeal and Bacterial Type Strains, Phase II (KMG-II): from individual species to whole genera.</title>
        <authorList>
            <person name="Goeker M."/>
        </authorList>
    </citation>
    <scope>NUCLEOTIDE SEQUENCE [LARGE SCALE GENOMIC DNA]</scope>
    <source>
        <strain evidence="5 6">DSM 23424</strain>
    </source>
</reference>
<accession>A0A3L9Z064</accession>
<dbReference type="EC" id="3.5.2.6" evidence="3"/>
<evidence type="ECO:0000256" key="2">
    <source>
        <dbReference type="ARBA" id="ARBA00009009"/>
    </source>
</evidence>
<dbReference type="InterPro" id="IPR012338">
    <property type="entry name" value="Beta-lactam/transpept-like"/>
</dbReference>
<dbReference type="InterPro" id="IPR000871">
    <property type="entry name" value="Beta-lactam_class-A"/>
</dbReference>
<dbReference type="AlphaFoldDB" id="A0A3L9Z064"/>
<dbReference type="PANTHER" id="PTHR35333">
    <property type="entry name" value="BETA-LACTAMASE"/>
    <property type="match status" value="1"/>
</dbReference>
<gene>
    <name evidence="5" type="ORF">BXY75_1640</name>
</gene>
<dbReference type="EMBL" id="REFC01000012">
    <property type="protein sequence ID" value="RMA64759.1"/>
    <property type="molecule type" value="Genomic_DNA"/>
</dbReference>
<proteinExistence type="inferred from homology"/>
<dbReference type="SUPFAM" id="SSF56601">
    <property type="entry name" value="beta-lactamase/transpeptidase-like"/>
    <property type="match status" value="1"/>
</dbReference>
<protein>
    <recommendedName>
        <fullName evidence="3">beta-lactamase</fullName>
        <ecNumber evidence="3">3.5.2.6</ecNumber>
    </recommendedName>
</protein>
<dbReference type="InterPro" id="IPR045155">
    <property type="entry name" value="Beta-lactam_cat"/>
</dbReference>
<comment type="similarity">
    <text evidence="2">Belongs to the class-A beta-lactamase family.</text>
</comment>
<dbReference type="GO" id="GO:0030655">
    <property type="term" value="P:beta-lactam antibiotic catabolic process"/>
    <property type="evidence" value="ECO:0007669"/>
    <property type="project" value="InterPro"/>
</dbReference>
<dbReference type="GO" id="GO:0046677">
    <property type="term" value="P:response to antibiotic"/>
    <property type="evidence" value="ECO:0007669"/>
    <property type="project" value="InterPro"/>
</dbReference>
<evidence type="ECO:0000259" key="4">
    <source>
        <dbReference type="Pfam" id="PF13354"/>
    </source>
</evidence>
<feature type="domain" description="Beta-lactamase class A catalytic" evidence="4">
    <location>
        <begin position="152"/>
        <end position="301"/>
    </location>
</feature>
<evidence type="ECO:0000313" key="6">
    <source>
        <dbReference type="Proteomes" id="UP000271339"/>
    </source>
</evidence>
<evidence type="ECO:0000256" key="3">
    <source>
        <dbReference type="ARBA" id="ARBA00012865"/>
    </source>
</evidence>
<sequence length="328" mass="37384">MNLKTPFKLFSFIALFTIHATEAQIYPLKQNKMDMAIATYPEIKPSTGIIRELPIHSNSEIEKINDLYSEDLHSLLEKQIYTNKTWKSLVQNKQMSIGIVDLSDLNNIRYAGLNDDYMMYAASLPKIAVLLAAMDALEKGELEDSEEIQSDMRLMISKSNNQATTRMIDRVGYEKIEAVLRTPENNLYDEEEGGGLWVGKRYAAGGKRHPEPMKGLSHAATTRQVCSFYYQLAMGNLVNEERSAQMLDIMENPGLHHKFVNTLDKVAPKARLFRKSGSWKNYHSDSVLVWGPKRKYILVALIDNDLGEQIIRDLVVPLEKVMKKSRNL</sequence>
<dbReference type="GO" id="GO:0008800">
    <property type="term" value="F:beta-lactamase activity"/>
    <property type="evidence" value="ECO:0007669"/>
    <property type="project" value="UniProtKB-EC"/>
</dbReference>
<comment type="caution">
    <text evidence="5">The sequence shown here is derived from an EMBL/GenBank/DDBJ whole genome shotgun (WGS) entry which is preliminary data.</text>
</comment>
<dbReference type="Gene3D" id="3.40.710.10">
    <property type="entry name" value="DD-peptidase/beta-lactamase superfamily"/>
    <property type="match status" value="1"/>
</dbReference>
<dbReference type="Proteomes" id="UP000271339">
    <property type="component" value="Unassembled WGS sequence"/>
</dbReference>
<feature type="domain" description="Beta-lactamase class A catalytic" evidence="4">
    <location>
        <begin position="103"/>
        <end position="149"/>
    </location>
</feature>
<evidence type="ECO:0000256" key="1">
    <source>
        <dbReference type="ARBA" id="ARBA00001526"/>
    </source>
</evidence>